<comment type="caution">
    <text evidence="1">The sequence shown here is derived from an EMBL/GenBank/DDBJ whole genome shotgun (WGS) entry which is preliminary data.</text>
</comment>
<dbReference type="EMBL" id="LJCR01002644">
    <property type="protein sequence ID" value="KPV48449.1"/>
    <property type="molecule type" value="Genomic_DNA"/>
</dbReference>
<accession>A0A0P9CR40</accession>
<keyword evidence="2" id="KW-1185">Reference proteome</keyword>
<dbReference type="AlphaFoldDB" id="A0A0P9CR40"/>
<reference evidence="1 2" key="1">
    <citation type="submission" date="2015-09" db="EMBL/GenBank/DDBJ databases">
        <title>Draft genome sequence of Kouleothrix aurantiaca JCM 19913.</title>
        <authorList>
            <person name="Hemp J."/>
        </authorList>
    </citation>
    <scope>NUCLEOTIDE SEQUENCE [LARGE SCALE GENOMIC DNA]</scope>
    <source>
        <strain evidence="1 2">COM-B</strain>
    </source>
</reference>
<evidence type="ECO:0000313" key="1">
    <source>
        <dbReference type="EMBL" id="KPV48449.1"/>
    </source>
</evidence>
<sequence>MAHVELGDGRRVFGLWSPGMLNETQPEPILGMLHLAPEQFGLAQVDVDGALLKAAQLAEGLLNPDGEPSRPRHPDVFDDTSTLPALRSGGITLFADMRAMKLLATFRDAKTFNDALAPGAAPARPFAAADLLRGYRLDVWDSFT</sequence>
<feature type="non-terminal residue" evidence="1">
    <location>
        <position position="144"/>
    </location>
</feature>
<protein>
    <submittedName>
        <fullName evidence="1">Uncharacterized protein</fullName>
    </submittedName>
</protein>
<gene>
    <name evidence="1" type="ORF">SE17_38010</name>
</gene>
<dbReference type="Proteomes" id="UP000050509">
    <property type="component" value="Unassembled WGS sequence"/>
</dbReference>
<name>A0A0P9CR40_9CHLR</name>
<organism evidence="1 2">
    <name type="scientific">Kouleothrix aurantiaca</name>
    <dbReference type="NCBI Taxonomy" id="186479"/>
    <lineage>
        <taxon>Bacteria</taxon>
        <taxon>Bacillati</taxon>
        <taxon>Chloroflexota</taxon>
        <taxon>Chloroflexia</taxon>
        <taxon>Chloroflexales</taxon>
        <taxon>Roseiflexineae</taxon>
        <taxon>Roseiflexaceae</taxon>
        <taxon>Kouleothrix</taxon>
    </lineage>
</organism>
<evidence type="ECO:0000313" key="2">
    <source>
        <dbReference type="Proteomes" id="UP000050509"/>
    </source>
</evidence>
<proteinExistence type="predicted"/>